<feature type="transmembrane region" description="Helical" evidence="1">
    <location>
        <begin position="177"/>
        <end position="201"/>
    </location>
</feature>
<feature type="domain" description="EccD-like transmembrane" evidence="2">
    <location>
        <begin position="108"/>
        <end position="443"/>
    </location>
</feature>
<keyword evidence="1" id="KW-0472">Membrane</keyword>
<dbReference type="EMBL" id="JACHMK010000001">
    <property type="protein sequence ID" value="MBB6333949.1"/>
    <property type="molecule type" value="Genomic_DNA"/>
</dbReference>
<feature type="transmembrane region" description="Helical" evidence="1">
    <location>
        <begin position="418"/>
        <end position="438"/>
    </location>
</feature>
<sequence length="446" mass="47568">MRQSLAYATIVDRTGAHDYTVAEGTTVAGLMATIEVDLSDRSLNMTTSDGTAVDAGAIIGRDLPSGVVIALSGQMESRRIATRAARLNEFPWLRPVLVDIVFLSSLVVAEGAALILPIIGFWTPPVATRWITAVICVISCAAAITRVRVRDQPWLVLSLSALFGATAAALVPLDAEFAMTATLLTMLWWALIGSLAAWAIYDFTLGALTARIWAAAVFAASLSAYLEIDFVSAAPLLLTFAVLLTAFTPSLAIRVPETQLLDLPVVATTAGSLRRPEPSAPSKITMRRVLRTIEDGRVRTQTLLLVCTATVLLSAPSVVQLMDHRTWEGRAAIALVICSWITLLIAGRNRRERSARILPRIAAIVLLVSALTSAPLTSLFGMRMCAIALLVLGGAHLVSALVSVVHEPTALVSRILDILESLSLVILLPAAVYTAGAFDFIRQVAS</sequence>
<dbReference type="InterPro" id="IPR044049">
    <property type="entry name" value="EccD_transm"/>
</dbReference>
<dbReference type="RefSeq" id="WP_184451648.1">
    <property type="nucleotide sequence ID" value="NZ_JACHMK010000001.1"/>
</dbReference>
<proteinExistence type="predicted"/>
<name>A0A923IYS5_9ACTO</name>
<feature type="transmembrane region" description="Helical" evidence="1">
    <location>
        <begin position="154"/>
        <end position="171"/>
    </location>
</feature>
<feature type="transmembrane region" description="Helical" evidence="1">
    <location>
        <begin position="302"/>
        <end position="319"/>
    </location>
</feature>
<dbReference type="AlphaFoldDB" id="A0A923IYS5"/>
<protein>
    <recommendedName>
        <fullName evidence="2">EccD-like transmembrane domain-containing protein</fullName>
    </recommendedName>
</protein>
<keyword evidence="1" id="KW-0812">Transmembrane</keyword>
<dbReference type="Proteomes" id="UP000617426">
    <property type="component" value="Unassembled WGS sequence"/>
</dbReference>
<keyword evidence="1" id="KW-1133">Transmembrane helix</keyword>
<evidence type="ECO:0000259" key="2">
    <source>
        <dbReference type="Pfam" id="PF19053"/>
    </source>
</evidence>
<feature type="transmembrane region" description="Helical" evidence="1">
    <location>
        <begin position="208"/>
        <end position="226"/>
    </location>
</feature>
<feature type="transmembrane region" description="Helical" evidence="1">
    <location>
        <begin position="386"/>
        <end position="406"/>
    </location>
</feature>
<comment type="caution">
    <text evidence="3">The sequence shown here is derived from an EMBL/GenBank/DDBJ whole genome shotgun (WGS) entry which is preliminary data.</text>
</comment>
<evidence type="ECO:0000313" key="4">
    <source>
        <dbReference type="Proteomes" id="UP000617426"/>
    </source>
</evidence>
<accession>A0A923IYS5</accession>
<gene>
    <name evidence="3" type="ORF">HD592_000514</name>
</gene>
<evidence type="ECO:0000313" key="3">
    <source>
        <dbReference type="EMBL" id="MBB6333949.1"/>
    </source>
</evidence>
<feature type="transmembrane region" description="Helical" evidence="1">
    <location>
        <begin position="96"/>
        <end position="122"/>
    </location>
</feature>
<feature type="transmembrane region" description="Helical" evidence="1">
    <location>
        <begin position="128"/>
        <end position="147"/>
    </location>
</feature>
<feature type="transmembrane region" description="Helical" evidence="1">
    <location>
        <begin position="331"/>
        <end position="349"/>
    </location>
</feature>
<organism evidence="3 4">
    <name type="scientific">Schaalia hyovaginalis</name>
    <dbReference type="NCBI Taxonomy" id="29316"/>
    <lineage>
        <taxon>Bacteria</taxon>
        <taxon>Bacillati</taxon>
        <taxon>Actinomycetota</taxon>
        <taxon>Actinomycetes</taxon>
        <taxon>Actinomycetales</taxon>
        <taxon>Actinomycetaceae</taxon>
        <taxon>Schaalia</taxon>
    </lineage>
</organism>
<keyword evidence="4" id="KW-1185">Reference proteome</keyword>
<feature type="transmembrane region" description="Helical" evidence="1">
    <location>
        <begin position="361"/>
        <end position="380"/>
    </location>
</feature>
<dbReference type="Pfam" id="PF19053">
    <property type="entry name" value="EccD"/>
    <property type="match status" value="1"/>
</dbReference>
<evidence type="ECO:0000256" key="1">
    <source>
        <dbReference type="SAM" id="Phobius"/>
    </source>
</evidence>
<reference evidence="3" key="1">
    <citation type="submission" date="2020-08" db="EMBL/GenBank/DDBJ databases">
        <title>Sequencing the genomes of 1000 actinobacteria strains.</title>
        <authorList>
            <person name="Klenk H.-P."/>
        </authorList>
    </citation>
    <scope>NUCLEOTIDE SEQUENCE</scope>
    <source>
        <strain evidence="3">DSM 10695</strain>
    </source>
</reference>
<feature type="transmembrane region" description="Helical" evidence="1">
    <location>
        <begin position="232"/>
        <end position="253"/>
    </location>
</feature>